<name>A0A498HFD0_MALDO</name>
<dbReference type="PANTHER" id="PTHR37221:SF1">
    <property type="entry name" value="OS02G0582400 PROTEIN"/>
    <property type="match status" value="1"/>
</dbReference>
<organism evidence="2 3">
    <name type="scientific">Malus domestica</name>
    <name type="common">Apple</name>
    <name type="synonym">Pyrus malus</name>
    <dbReference type="NCBI Taxonomy" id="3750"/>
    <lineage>
        <taxon>Eukaryota</taxon>
        <taxon>Viridiplantae</taxon>
        <taxon>Streptophyta</taxon>
        <taxon>Embryophyta</taxon>
        <taxon>Tracheophyta</taxon>
        <taxon>Spermatophyta</taxon>
        <taxon>Magnoliopsida</taxon>
        <taxon>eudicotyledons</taxon>
        <taxon>Gunneridae</taxon>
        <taxon>Pentapetalae</taxon>
        <taxon>rosids</taxon>
        <taxon>fabids</taxon>
        <taxon>Rosales</taxon>
        <taxon>Rosaceae</taxon>
        <taxon>Amygdaloideae</taxon>
        <taxon>Maleae</taxon>
        <taxon>Malus</taxon>
    </lineage>
</organism>
<reference evidence="2 3" key="1">
    <citation type="submission" date="2018-10" db="EMBL/GenBank/DDBJ databases">
        <title>A high-quality apple genome assembly.</title>
        <authorList>
            <person name="Hu J."/>
        </authorList>
    </citation>
    <scope>NUCLEOTIDE SEQUENCE [LARGE SCALE GENOMIC DNA]</scope>
    <source>
        <strain evidence="3">cv. HFTH1</strain>
        <tissue evidence="2">Young leaf</tissue>
    </source>
</reference>
<dbReference type="Proteomes" id="UP000290289">
    <property type="component" value="Chromosome 17"/>
</dbReference>
<proteinExistence type="predicted"/>
<dbReference type="AlphaFoldDB" id="A0A498HFD0"/>
<protein>
    <recommendedName>
        <fullName evidence="1">DUF7894 domain-containing protein</fullName>
    </recommendedName>
</protein>
<dbReference type="EMBL" id="RDQH01000343">
    <property type="protein sequence ID" value="RXH67841.1"/>
    <property type="molecule type" value="Genomic_DNA"/>
</dbReference>
<dbReference type="Pfam" id="PF25428">
    <property type="entry name" value="DUF7894"/>
    <property type="match status" value="1"/>
</dbReference>
<accession>A0A498HFD0</accession>
<evidence type="ECO:0000313" key="2">
    <source>
        <dbReference type="EMBL" id="RXH67841.1"/>
    </source>
</evidence>
<dbReference type="PANTHER" id="PTHR37221">
    <property type="entry name" value="OS02G0582400 PROTEIN"/>
    <property type="match status" value="1"/>
</dbReference>
<dbReference type="InterPro" id="IPR057216">
    <property type="entry name" value="DUF7894"/>
</dbReference>
<feature type="domain" description="DUF7894" evidence="1">
    <location>
        <begin position="1"/>
        <end position="164"/>
    </location>
</feature>
<sequence length="295" mass="32892">MEYYEPPILACAINEVLEQLAGRNSSSVPTVVAPFFLESSKLKGESKSATKFESKCSLYGIEIGSETAISKAMATKTQKPPPSLQIHHEPLACFLQLVRVLKLPTYVLIGQRGQRISDKEEFQILYEIGELLASTLNLSFSRDKITWNPTRKSKDDREPWRALYETVILIRRGNCIQANKVTGTLERSMVGITIQECPRTIIRSVAIAKKRVVRPIIIFMGKDFKKSSSAKRDLRIPRNVNVAVVEEKSDIASEIINNRNNFSSMNAGKPVSLFPPGIVITAANMMVIIRAPTTV</sequence>
<keyword evidence="3" id="KW-1185">Reference proteome</keyword>
<evidence type="ECO:0000313" key="3">
    <source>
        <dbReference type="Proteomes" id="UP000290289"/>
    </source>
</evidence>
<evidence type="ECO:0000259" key="1">
    <source>
        <dbReference type="Pfam" id="PF25428"/>
    </source>
</evidence>
<comment type="caution">
    <text evidence="2">The sequence shown here is derived from an EMBL/GenBank/DDBJ whole genome shotgun (WGS) entry which is preliminary data.</text>
</comment>
<gene>
    <name evidence="2" type="ORF">DVH24_027988</name>
</gene>